<dbReference type="EMBL" id="JXTB01000195">
    <property type="protein sequence ID" value="PON54460.1"/>
    <property type="molecule type" value="Genomic_DNA"/>
</dbReference>
<gene>
    <name evidence="1" type="ORF">PanWU01x14_195390</name>
</gene>
<comment type="caution">
    <text evidence="1">The sequence shown here is derived from an EMBL/GenBank/DDBJ whole genome shotgun (WGS) entry which is preliminary data.</text>
</comment>
<dbReference type="Proteomes" id="UP000237105">
    <property type="component" value="Unassembled WGS sequence"/>
</dbReference>
<sequence>MLTEKVENKSYTPTRVIWIPPSRGGLSIYAVKQRIWRRSEPRCVVVDKGWRGSETEPDV</sequence>
<evidence type="ECO:0000313" key="2">
    <source>
        <dbReference type="Proteomes" id="UP000237105"/>
    </source>
</evidence>
<name>A0A2P5C094_PARAD</name>
<organism evidence="1 2">
    <name type="scientific">Parasponia andersonii</name>
    <name type="common">Sponia andersonii</name>
    <dbReference type="NCBI Taxonomy" id="3476"/>
    <lineage>
        <taxon>Eukaryota</taxon>
        <taxon>Viridiplantae</taxon>
        <taxon>Streptophyta</taxon>
        <taxon>Embryophyta</taxon>
        <taxon>Tracheophyta</taxon>
        <taxon>Spermatophyta</taxon>
        <taxon>Magnoliopsida</taxon>
        <taxon>eudicotyledons</taxon>
        <taxon>Gunneridae</taxon>
        <taxon>Pentapetalae</taxon>
        <taxon>rosids</taxon>
        <taxon>fabids</taxon>
        <taxon>Rosales</taxon>
        <taxon>Cannabaceae</taxon>
        <taxon>Parasponia</taxon>
    </lineage>
</organism>
<dbReference type="AlphaFoldDB" id="A0A2P5C094"/>
<protein>
    <submittedName>
        <fullName evidence="1">Uncharacterized protein</fullName>
    </submittedName>
</protein>
<keyword evidence="2" id="KW-1185">Reference proteome</keyword>
<proteinExistence type="predicted"/>
<accession>A0A2P5C094</accession>
<evidence type="ECO:0000313" key="1">
    <source>
        <dbReference type="EMBL" id="PON54460.1"/>
    </source>
</evidence>
<reference evidence="2" key="1">
    <citation type="submission" date="2016-06" db="EMBL/GenBank/DDBJ databases">
        <title>Parallel loss of symbiosis genes in relatives of nitrogen-fixing non-legume Parasponia.</title>
        <authorList>
            <person name="Van Velzen R."/>
            <person name="Holmer R."/>
            <person name="Bu F."/>
            <person name="Rutten L."/>
            <person name="Van Zeijl A."/>
            <person name="Liu W."/>
            <person name="Santuari L."/>
            <person name="Cao Q."/>
            <person name="Sharma T."/>
            <person name="Shen D."/>
            <person name="Roswanjaya Y."/>
            <person name="Wardhani T."/>
            <person name="Kalhor M.S."/>
            <person name="Jansen J."/>
            <person name="Van den Hoogen J."/>
            <person name="Gungor B."/>
            <person name="Hartog M."/>
            <person name="Hontelez J."/>
            <person name="Verver J."/>
            <person name="Yang W.-C."/>
            <person name="Schijlen E."/>
            <person name="Repin R."/>
            <person name="Schilthuizen M."/>
            <person name="Schranz E."/>
            <person name="Heidstra R."/>
            <person name="Miyata K."/>
            <person name="Fedorova E."/>
            <person name="Kohlen W."/>
            <person name="Bisseling T."/>
            <person name="Smit S."/>
            <person name="Geurts R."/>
        </authorList>
    </citation>
    <scope>NUCLEOTIDE SEQUENCE [LARGE SCALE GENOMIC DNA]</scope>
    <source>
        <strain evidence="2">cv. WU1-14</strain>
    </source>
</reference>